<keyword evidence="2" id="KW-1185">Reference proteome</keyword>
<name>A0A8C6JWR0_MELUD</name>
<organism evidence="1 2">
    <name type="scientific">Melopsittacus undulatus</name>
    <name type="common">Budgerigar</name>
    <name type="synonym">Psittacus undulatus</name>
    <dbReference type="NCBI Taxonomy" id="13146"/>
    <lineage>
        <taxon>Eukaryota</taxon>
        <taxon>Metazoa</taxon>
        <taxon>Chordata</taxon>
        <taxon>Craniata</taxon>
        <taxon>Vertebrata</taxon>
        <taxon>Euteleostomi</taxon>
        <taxon>Archelosauria</taxon>
        <taxon>Archosauria</taxon>
        <taxon>Dinosauria</taxon>
        <taxon>Saurischia</taxon>
        <taxon>Theropoda</taxon>
        <taxon>Coelurosauria</taxon>
        <taxon>Aves</taxon>
        <taxon>Neognathae</taxon>
        <taxon>Neoaves</taxon>
        <taxon>Telluraves</taxon>
        <taxon>Australaves</taxon>
        <taxon>Psittaciformes</taxon>
        <taxon>Psittaculidae</taxon>
        <taxon>Melopsittacus</taxon>
    </lineage>
</organism>
<proteinExistence type="predicted"/>
<evidence type="ECO:0000313" key="1">
    <source>
        <dbReference type="Ensembl" id="ENSMUNP00000018749.1"/>
    </source>
</evidence>
<dbReference type="AlphaFoldDB" id="A0A8C6JWR0"/>
<reference evidence="1" key="3">
    <citation type="submission" date="2025-09" db="UniProtKB">
        <authorList>
            <consortium name="Ensembl"/>
        </authorList>
    </citation>
    <scope>IDENTIFICATION</scope>
</reference>
<dbReference type="Ensembl" id="ENSMUNT00000021540.2">
    <property type="protein sequence ID" value="ENSMUNP00000018749.1"/>
    <property type="gene ID" value="ENSMUNG00000014352.2"/>
</dbReference>
<reference evidence="1" key="1">
    <citation type="submission" date="2020-03" db="EMBL/GenBank/DDBJ databases">
        <title>Melopsittacus undulatus (budgerigar) genome, bMelUnd1, maternal haplotype with Z.</title>
        <authorList>
            <person name="Gedman G."/>
            <person name="Mountcastle J."/>
            <person name="Haase B."/>
            <person name="Formenti G."/>
            <person name="Wright T."/>
            <person name="Apodaca J."/>
            <person name="Pelan S."/>
            <person name="Chow W."/>
            <person name="Rhie A."/>
            <person name="Howe K."/>
            <person name="Fedrigo O."/>
            <person name="Jarvis E.D."/>
        </authorList>
    </citation>
    <scope>NUCLEOTIDE SEQUENCE [LARGE SCALE GENOMIC DNA]</scope>
</reference>
<evidence type="ECO:0000313" key="2">
    <source>
        <dbReference type="Proteomes" id="UP000694405"/>
    </source>
</evidence>
<accession>A0A8C6JWR0</accession>
<reference evidence="1" key="2">
    <citation type="submission" date="2025-08" db="UniProtKB">
        <authorList>
            <consortium name="Ensembl"/>
        </authorList>
    </citation>
    <scope>IDENTIFICATION</scope>
</reference>
<protein>
    <submittedName>
        <fullName evidence="1">Uncharacterized protein</fullName>
    </submittedName>
</protein>
<sequence length="59" mass="6633">MSLLHLSFYSALTLRNLGLAFRQTHLISTLLCLGRIVLSIYIALPICSDHIHNPNLLQC</sequence>
<dbReference type="Proteomes" id="UP000694405">
    <property type="component" value="Chromosome 4"/>
</dbReference>